<evidence type="ECO:0000256" key="1">
    <source>
        <dbReference type="SAM" id="MobiDB-lite"/>
    </source>
</evidence>
<protein>
    <submittedName>
        <fullName evidence="2">Uncharacterized protein</fullName>
    </submittedName>
</protein>
<dbReference type="EMBL" id="CAJPEX010001858">
    <property type="protein sequence ID" value="CAG0920083.1"/>
    <property type="molecule type" value="Genomic_DNA"/>
</dbReference>
<keyword evidence="3" id="KW-1185">Reference proteome</keyword>
<dbReference type="EMBL" id="OA883895">
    <property type="protein sequence ID" value="CAD7279931.1"/>
    <property type="molecule type" value="Genomic_DNA"/>
</dbReference>
<evidence type="ECO:0000313" key="2">
    <source>
        <dbReference type="EMBL" id="CAD7279931.1"/>
    </source>
</evidence>
<proteinExistence type="predicted"/>
<accession>A0A7R9BSX2</accession>
<name>A0A7R9BSX2_9CRUS</name>
<reference evidence="2" key="1">
    <citation type="submission" date="2020-11" db="EMBL/GenBank/DDBJ databases">
        <authorList>
            <person name="Tran Van P."/>
        </authorList>
    </citation>
    <scope>NUCLEOTIDE SEQUENCE</scope>
</reference>
<dbReference type="AlphaFoldDB" id="A0A7R9BSX2"/>
<feature type="region of interest" description="Disordered" evidence="1">
    <location>
        <begin position="141"/>
        <end position="161"/>
    </location>
</feature>
<organism evidence="2">
    <name type="scientific">Notodromas monacha</name>
    <dbReference type="NCBI Taxonomy" id="399045"/>
    <lineage>
        <taxon>Eukaryota</taxon>
        <taxon>Metazoa</taxon>
        <taxon>Ecdysozoa</taxon>
        <taxon>Arthropoda</taxon>
        <taxon>Crustacea</taxon>
        <taxon>Oligostraca</taxon>
        <taxon>Ostracoda</taxon>
        <taxon>Podocopa</taxon>
        <taxon>Podocopida</taxon>
        <taxon>Cypridocopina</taxon>
        <taxon>Cypridoidea</taxon>
        <taxon>Cyprididae</taxon>
        <taxon>Notodromas</taxon>
    </lineage>
</organism>
<gene>
    <name evidence="2" type="ORF">NMOB1V02_LOCUS7595</name>
</gene>
<dbReference type="Proteomes" id="UP000678499">
    <property type="component" value="Unassembled WGS sequence"/>
</dbReference>
<evidence type="ECO:0000313" key="3">
    <source>
        <dbReference type="Proteomes" id="UP000678499"/>
    </source>
</evidence>
<sequence>MWCLQDDDLGAESVGTKVDTWMQGRVGGADAAILDSPSQCTHRTHTCHHAAHAYTGVPCAAYITRPNHHHAIKGPARPFLPKIDRGGALMEPAVDLKNFDPGRPLTLELNHGGQRQVIEFPANKLDKSRKYHVTFTIKPSTPLELDGNPPAPAPLRRPMPAGISVQELRKQLSGL</sequence>
<dbReference type="OrthoDB" id="10258888at2759"/>